<feature type="region of interest" description="Disordered" evidence="1">
    <location>
        <begin position="151"/>
        <end position="180"/>
    </location>
</feature>
<evidence type="ECO:0000313" key="4">
    <source>
        <dbReference type="Proteomes" id="UP000623467"/>
    </source>
</evidence>
<dbReference type="AlphaFoldDB" id="A0A8H6XJV1"/>
<feature type="transmembrane region" description="Helical" evidence="2">
    <location>
        <begin position="54"/>
        <end position="76"/>
    </location>
</feature>
<evidence type="ECO:0000313" key="3">
    <source>
        <dbReference type="EMBL" id="KAF7341660.1"/>
    </source>
</evidence>
<comment type="caution">
    <text evidence="3">The sequence shown here is derived from an EMBL/GenBank/DDBJ whole genome shotgun (WGS) entry which is preliminary data.</text>
</comment>
<dbReference type="OrthoDB" id="3049189at2759"/>
<name>A0A8H6XJV1_9AGAR</name>
<organism evidence="3 4">
    <name type="scientific">Mycena sanguinolenta</name>
    <dbReference type="NCBI Taxonomy" id="230812"/>
    <lineage>
        <taxon>Eukaryota</taxon>
        <taxon>Fungi</taxon>
        <taxon>Dikarya</taxon>
        <taxon>Basidiomycota</taxon>
        <taxon>Agaricomycotina</taxon>
        <taxon>Agaricomycetes</taxon>
        <taxon>Agaricomycetidae</taxon>
        <taxon>Agaricales</taxon>
        <taxon>Marasmiineae</taxon>
        <taxon>Mycenaceae</taxon>
        <taxon>Mycena</taxon>
    </lineage>
</organism>
<dbReference type="Proteomes" id="UP000623467">
    <property type="component" value="Unassembled WGS sequence"/>
</dbReference>
<dbReference type="EMBL" id="JACAZH010000027">
    <property type="protein sequence ID" value="KAF7341660.1"/>
    <property type="molecule type" value="Genomic_DNA"/>
</dbReference>
<evidence type="ECO:0000256" key="2">
    <source>
        <dbReference type="SAM" id="Phobius"/>
    </source>
</evidence>
<proteinExistence type="predicted"/>
<feature type="compositionally biased region" description="Polar residues" evidence="1">
    <location>
        <begin position="278"/>
        <end position="291"/>
    </location>
</feature>
<feature type="compositionally biased region" description="Low complexity" evidence="1">
    <location>
        <begin position="11"/>
        <end position="26"/>
    </location>
</feature>
<evidence type="ECO:0008006" key="5">
    <source>
        <dbReference type="Google" id="ProtNLM"/>
    </source>
</evidence>
<keyword evidence="4" id="KW-1185">Reference proteome</keyword>
<accession>A0A8H6XJV1</accession>
<sequence length="845" mass="92476">MSLRSLPLPPLSTATTSSSAPPTPVASVPVASASASAAAAEALDNGLESKIPPWAIVLALVAAGIVAFTFWGFVWVPACSTESDEDQDVEDAPPSYDYESIPFIDISAPAPVYSPNPHYHTEPPLDNGSTAEIPRRTTFVDRVDATRSRVHVYFPQEPDSENETDSSHSDSFLSGFPTPPSPPSLAVLPLRSRWIMPREQTSESLNFPIPGTYNPETKSYQTELIVIKARSVRVADLKELCNRFHKRPGQLRKAELEGWLRNFSAHPEHWAAQLEVGATNSHRNPRPTTKPGNVKDSTKRREIMFDGPADTAPLPRRPVTDRSRDERPAHEVARNIPWAKAFNQRNPYQPPAVRHRTQENAEASHDLFRAVLNNSDTFIFQPAATEAPVSIVAFLQNSRSEIKDLKAGQEAIKALLAQQTQPLRLPFEPASQRSSMMPELSSDPFARLPQRPSVASDCISSRDSSWAMSSAAAEASSSTSFSSAPTSVSAAGSAAVETTTSAFFAAPAAISVISQATSSAVAGTSTSLSSVPTSISSASGSSIHSSSPLIPFSLSLAVESSTPPSISSAPIGPLRSLEITASIASRESIANAEPLSDGLLFQQPAPPCEIVTLQFTEADIPEPPHYTFKGFGRQQLIKFIILWTDEPGSPWHYHPQADELRATLPKIHGHPIALKYWNKVYRNLEGDKKQIWPLTKRRWGEWQYLYTLWEGSPNDTVFWADFPCPKTPGEVLSIAQVQLALRDKRKLEDTAHQAQAHVDYGPADGDTFKQFFTRRGYGGVTLSRPGDVAARYRALTASKAKHEYQGSAFEQHFSYTGRRGLAVMTNDDSIARRYLQLQSQLQELA</sequence>
<keyword evidence="2" id="KW-1133">Transmembrane helix</keyword>
<keyword evidence="2" id="KW-0472">Membrane</keyword>
<reference evidence="3" key="1">
    <citation type="submission" date="2020-05" db="EMBL/GenBank/DDBJ databases">
        <title>Mycena genomes resolve the evolution of fungal bioluminescence.</title>
        <authorList>
            <person name="Tsai I.J."/>
        </authorList>
    </citation>
    <scope>NUCLEOTIDE SEQUENCE</scope>
    <source>
        <strain evidence="3">160909Yilan</strain>
    </source>
</reference>
<protein>
    <recommendedName>
        <fullName evidence="5">SAP domain-containing protein</fullName>
    </recommendedName>
</protein>
<feature type="region of interest" description="Disordered" evidence="1">
    <location>
        <begin position="1"/>
        <end position="26"/>
    </location>
</feature>
<feature type="compositionally biased region" description="Basic and acidic residues" evidence="1">
    <location>
        <begin position="318"/>
        <end position="329"/>
    </location>
</feature>
<gene>
    <name evidence="3" type="ORF">MSAN_02064000</name>
</gene>
<evidence type="ECO:0000256" key="1">
    <source>
        <dbReference type="SAM" id="MobiDB-lite"/>
    </source>
</evidence>
<keyword evidence="2" id="KW-0812">Transmembrane</keyword>
<feature type="region of interest" description="Disordered" evidence="1">
    <location>
        <begin position="278"/>
        <end position="329"/>
    </location>
</feature>